<dbReference type="RefSeq" id="WP_345538874.1">
    <property type="nucleotide sequence ID" value="NZ_BAABGJ010000028.1"/>
</dbReference>
<feature type="signal peptide" evidence="1">
    <location>
        <begin position="1"/>
        <end position="28"/>
    </location>
</feature>
<dbReference type="SUPFAM" id="SSF53850">
    <property type="entry name" value="Periplasmic binding protein-like II"/>
    <property type="match status" value="1"/>
</dbReference>
<feature type="domain" description="SsuA/THI5-like" evidence="2">
    <location>
        <begin position="46"/>
        <end position="249"/>
    </location>
</feature>
<reference evidence="4" key="1">
    <citation type="journal article" date="2019" name="Int. J. Syst. Evol. Microbiol.">
        <title>The Global Catalogue of Microorganisms (GCM) 10K type strain sequencing project: providing services to taxonomists for standard genome sequencing and annotation.</title>
        <authorList>
            <consortium name="The Broad Institute Genomics Platform"/>
            <consortium name="The Broad Institute Genome Sequencing Center for Infectious Disease"/>
            <person name="Wu L."/>
            <person name="Ma J."/>
        </authorList>
    </citation>
    <scope>NUCLEOTIDE SEQUENCE [LARGE SCALE GENOMIC DNA]</scope>
    <source>
        <strain evidence="4">JCM 17804</strain>
    </source>
</reference>
<organism evidence="3 4">
    <name type="scientific">Variovorax defluvii</name>
    <dbReference type="NCBI Taxonomy" id="913761"/>
    <lineage>
        <taxon>Bacteria</taxon>
        <taxon>Pseudomonadati</taxon>
        <taxon>Pseudomonadota</taxon>
        <taxon>Betaproteobacteria</taxon>
        <taxon>Burkholderiales</taxon>
        <taxon>Comamonadaceae</taxon>
        <taxon>Variovorax</taxon>
    </lineage>
</organism>
<dbReference type="PANTHER" id="PTHR31528:SF3">
    <property type="entry name" value="THIAMINE BIOSYNTHESIS PROTEIN HI_0357-RELATED"/>
    <property type="match status" value="1"/>
</dbReference>
<gene>
    <name evidence="3" type="ORF">GCM10023165_30280</name>
</gene>
<dbReference type="InterPro" id="IPR015168">
    <property type="entry name" value="SsuA/THI5"/>
</dbReference>
<evidence type="ECO:0000313" key="4">
    <source>
        <dbReference type="Proteomes" id="UP001500975"/>
    </source>
</evidence>
<dbReference type="EMBL" id="BAABGJ010000028">
    <property type="protein sequence ID" value="GAA4345863.1"/>
    <property type="molecule type" value="Genomic_DNA"/>
</dbReference>
<comment type="caution">
    <text evidence="3">The sequence shown here is derived from an EMBL/GenBank/DDBJ whole genome shotgun (WGS) entry which is preliminary data.</text>
</comment>
<dbReference type="InterPro" id="IPR027939">
    <property type="entry name" value="NMT1/THI5"/>
</dbReference>
<keyword evidence="4" id="KW-1185">Reference proteome</keyword>
<dbReference type="PANTHER" id="PTHR31528">
    <property type="entry name" value="4-AMINO-5-HYDROXYMETHYL-2-METHYLPYRIMIDINE PHOSPHATE SYNTHASE THI11-RELATED"/>
    <property type="match status" value="1"/>
</dbReference>
<dbReference type="Gene3D" id="3.40.190.10">
    <property type="entry name" value="Periplasmic binding protein-like II"/>
    <property type="match status" value="2"/>
</dbReference>
<feature type="chain" id="PRO_5045904996" evidence="1">
    <location>
        <begin position="29"/>
        <end position="333"/>
    </location>
</feature>
<evidence type="ECO:0000313" key="3">
    <source>
        <dbReference type="EMBL" id="GAA4345863.1"/>
    </source>
</evidence>
<accession>A0ABP8HW45</accession>
<protein>
    <submittedName>
        <fullName evidence="3">ABC transporter substrate-binding protein</fullName>
    </submittedName>
</protein>
<evidence type="ECO:0000256" key="1">
    <source>
        <dbReference type="SAM" id="SignalP"/>
    </source>
</evidence>
<sequence>MKRRTLNTGLAALLAMPALSLASRTAHAQGAEKLRVRLDFSPWGMHGAMHLAQQKGLFKAQGLDVEIQDGTGTINTLQLLAAGQADIGQVALGTMAVAKENGLDLVSIAGFARTGDLAVLMDETQGIKAPKDLAGKKIVCFTTSPWAPFIEPFLKANGMSKSSINLVMVAPSAMISTYASGNADGFMSQAPFGQPMVMKTRKASALLLGDSGISFPSYGLAVTPKLAEAKREALAKFVQVQVQAWRYIYDGHIEEAVSAIVAQRPNAKVDPDVMRGQITAYRSFFESPTGKGRPIGMQYDSDWAAAIQSMEQTGQIKPGHKPSEYYTNALLAV</sequence>
<evidence type="ECO:0000259" key="2">
    <source>
        <dbReference type="Pfam" id="PF09084"/>
    </source>
</evidence>
<keyword evidence="1" id="KW-0732">Signal</keyword>
<dbReference type="Proteomes" id="UP001500975">
    <property type="component" value="Unassembled WGS sequence"/>
</dbReference>
<name>A0ABP8HW45_9BURK</name>
<dbReference type="Pfam" id="PF09084">
    <property type="entry name" value="NMT1"/>
    <property type="match status" value="1"/>
</dbReference>
<proteinExistence type="predicted"/>